<keyword evidence="8" id="KW-1185">Reference proteome</keyword>
<dbReference type="InterPro" id="IPR023352">
    <property type="entry name" value="MAPEG-like_dom_sf"/>
</dbReference>
<keyword evidence="4 5" id="KW-0472">Membrane</keyword>
<evidence type="ECO:0000256" key="4">
    <source>
        <dbReference type="ARBA" id="ARBA00023136"/>
    </source>
</evidence>
<dbReference type="Pfam" id="PF01124">
    <property type="entry name" value="MAPEG"/>
    <property type="match status" value="1"/>
</dbReference>
<comment type="caution">
    <text evidence="6">The sequence shown here is derived from an EMBL/GenBank/DDBJ whole genome shotgun (WGS) entry which is preliminary data.</text>
</comment>
<sequence>MAAELVILAWAVVLGFAHVLLAAAAATAQRGIAWNASARDAEVPPLAGVAARLARASGNFRETFPFFAALVLIVVVAGRQDATSTLGAQLYLGARLVYLPLYALGVPWVRSLVWVASVLGIALVGAALP</sequence>
<dbReference type="AlphaFoldDB" id="A0A8J7VUG3"/>
<dbReference type="RefSeq" id="WP_211927348.1">
    <property type="nucleotide sequence ID" value="NZ_JAGQFT020000003.1"/>
</dbReference>
<evidence type="ECO:0000256" key="2">
    <source>
        <dbReference type="ARBA" id="ARBA00022692"/>
    </source>
</evidence>
<name>A0A8J7VUG3_9GAMM</name>
<evidence type="ECO:0000256" key="5">
    <source>
        <dbReference type="SAM" id="Phobius"/>
    </source>
</evidence>
<dbReference type="InterPro" id="IPR001129">
    <property type="entry name" value="Membr-assoc_MAPEG"/>
</dbReference>
<dbReference type="Proteomes" id="UP000675747">
    <property type="component" value="Unassembled WGS sequence"/>
</dbReference>
<dbReference type="SUPFAM" id="SSF161084">
    <property type="entry name" value="MAPEG domain-like"/>
    <property type="match status" value="1"/>
</dbReference>
<evidence type="ECO:0000313" key="8">
    <source>
        <dbReference type="Proteomes" id="UP000675747"/>
    </source>
</evidence>
<dbReference type="GO" id="GO:0016020">
    <property type="term" value="C:membrane"/>
    <property type="evidence" value="ECO:0007669"/>
    <property type="project" value="UniProtKB-SubCell"/>
</dbReference>
<keyword evidence="2 5" id="KW-0812">Transmembrane</keyword>
<reference evidence="6" key="2">
    <citation type="submission" date="2021-04" db="EMBL/GenBank/DDBJ databases">
        <authorList>
            <person name="Karlyshev A.V."/>
        </authorList>
    </citation>
    <scope>NUCLEOTIDE SEQUENCE</scope>
    <source>
        <strain evidence="6">LMG 29479</strain>
    </source>
</reference>
<reference evidence="7 8" key="1">
    <citation type="journal article" date="2021" name="Microbiol. Resour. Announc.">
        <title>Draft Genome Sequence of Coralloluteibacterium stylophorae LMG 29479T.</title>
        <authorList>
            <person name="Karlyshev A.V."/>
            <person name="Kudryashova E.B."/>
            <person name="Ariskina E.V."/>
            <person name="Conroy A.P."/>
            <person name="Abidueva E.Y."/>
        </authorList>
    </citation>
    <scope>NUCLEOTIDE SEQUENCE [LARGE SCALE GENOMIC DNA]</scope>
    <source>
        <strain evidence="7 8">LMG 29479</strain>
    </source>
</reference>
<dbReference type="PANTHER" id="PTHR35371">
    <property type="entry name" value="INNER MEMBRANE PROTEIN"/>
    <property type="match status" value="1"/>
</dbReference>
<evidence type="ECO:0000256" key="3">
    <source>
        <dbReference type="ARBA" id="ARBA00022989"/>
    </source>
</evidence>
<keyword evidence="3 5" id="KW-1133">Transmembrane helix</keyword>
<protein>
    <submittedName>
        <fullName evidence="6">MAPEG family protein</fullName>
    </submittedName>
</protein>
<feature type="transmembrane region" description="Helical" evidence="5">
    <location>
        <begin position="111"/>
        <end position="128"/>
    </location>
</feature>
<accession>A0A8J7VUG3</accession>
<evidence type="ECO:0000313" key="7">
    <source>
        <dbReference type="EMBL" id="MBS7456498.1"/>
    </source>
</evidence>
<organism evidence="6">
    <name type="scientific">Coralloluteibacterium stylophorae</name>
    <dbReference type="NCBI Taxonomy" id="1776034"/>
    <lineage>
        <taxon>Bacteria</taxon>
        <taxon>Pseudomonadati</taxon>
        <taxon>Pseudomonadota</taxon>
        <taxon>Gammaproteobacteria</taxon>
        <taxon>Lysobacterales</taxon>
        <taxon>Lysobacteraceae</taxon>
        <taxon>Coralloluteibacterium</taxon>
    </lineage>
</organism>
<proteinExistence type="predicted"/>
<dbReference type="EMBL" id="JAGQFT010000132">
    <property type="protein sequence ID" value="MBR0563440.1"/>
    <property type="molecule type" value="Genomic_DNA"/>
</dbReference>
<gene>
    <name evidence="7" type="ORF">KB893_005020</name>
    <name evidence="6" type="ORF">KB893_13085</name>
</gene>
<comment type="subcellular location">
    <subcellularLocation>
        <location evidence="1">Membrane</location>
    </subcellularLocation>
</comment>
<dbReference type="PANTHER" id="PTHR35371:SF1">
    <property type="entry name" value="BLR7753 PROTEIN"/>
    <property type="match status" value="1"/>
</dbReference>
<evidence type="ECO:0000313" key="6">
    <source>
        <dbReference type="EMBL" id="MBR0563440.1"/>
    </source>
</evidence>
<dbReference type="EMBL" id="JAGQFT020000003">
    <property type="protein sequence ID" value="MBS7456498.1"/>
    <property type="molecule type" value="Genomic_DNA"/>
</dbReference>
<evidence type="ECO:0000256" key="1">
    <source>
        <dbReference type="ARBA" id="ARBA00004370"/>
    </source>
</evidence>
<dbReference type="Gene3D" id="1.20.120.550">
    <property type="entry name" value="Membrane associated eicosanoid/glutathione metabolism-like domain"/>
    <property type="match status" value="1"/>
</dbReference>